<dbReference type="Gene3D" id="2.70.70.10">
    <property type="entry name" value="Glucose Permease (Domain IIA)"/>
    <property type="match status" value="1"/>
</dbReference>
<dbReference type="SUPFAM" id="SSF51261">
    <property type="entry name" value="Duplicated hybrid motif"/>
    <property type="match status" value="1"/>
</dbReference>
<protein>
    <submittedName>
        <fullName evidence="2">Peptidase family M23</fullName>
    </submittedName>
</protein>
<dbReference type="AlphaFoldDB" id="A0A1G6IT49"/>
<dbReference type="InterPro" id="IPR011055">
    <property type="entry name" value="Dup_hybrid_motif"/>
</dbReference>
<dbReference type="PANTHER" id="PTHR21666:SF270">
    <property type="entry name" value="MUREIN HYDROLASE ACTIVATOR ENVC"/>
    <property type="match status" value="1"/>
</dbReference>
<sequence length="313" mass="32461">MPVVPERALFVEPVVAAEPALFAEPEPTPSYVRSDVTTPLHSDTTASLPLVTAPGKRKAVKHVGNRGPLFRGLPSVPVLVGIAALAVSAGGAVLAGGPGAGVGEPPRLSQASALSGASAGSTVNLMKDKRRQVVSRDNRRDALADAADQELQAAVEKQYEAHTGALQSLAKEAGKFAAVLEENKWVLPLSGYRLTARFGEYGLWSSYHTGLDFAAPTGTPINAVANGTVTETGYDGAYGNKTVVTLEDGTELWYCHQTTIDVNVGDVVRAGEHLGTVGSTGNVTGPHLHLEVRPGAGDPVDPYSAMVVNGVTP</sequence>
<evidence type="ECO:0000259" key="1">
    <source>
        <dbReference type="Pfam" id="PF01551"/>
    </source>
</evidence>
<reference evidence="2 3" key="1">
    <citation type="submission" date="2016-10" db="EMBL/GenBank/DDBJ databases">
        <authorList>
            <person name="de Groot N.N."/>
        </authorList>
    </citation>
    <scope>NUCLEOTIDE SEQUENCE [LARGE SCALE GENOMIC DNA]</scope>
    <source>
        <strain evidence="2 3">CGMCC 4.6858</strain>
    </source>
</reference>
<evidence type="ECO:0000313" key="3">
    <source>
        <dbReference type="Proteomes" id="UP000199034"/>
    </source>
</evidence>
<dbReference type="GO" id="GO:0004222">
    <property type="term" value="F:metalloendopeptidase activity"/>
    <property type="evidence" value="ECO:0007669"/>
    <property type="project" value="TreeGrafter"/>
</dbReference>
<evidence type="ECO:0000313" key="2">
    <source>
        <dbReference type="EMBL" id="SDC09601.1"/>
    </source>
</evidence>
<accession>A0A1G6IT49</accession>
<dbReference type="PANTHER" id="PTHR21666">
    <property type="entry name" value="PEPTIDASE-RELATED"/>
    <property type="match status" value="1"/>
</dbReference>
<gene>
    <name evidence="2" type="ORF">SAMN05421872_101272</name>
</gene>
<proteinExistence type="predicted"/>
<feature type="domain" description="M23ase beta-sheet core" evidence="1">
    <location>
        <begin position="207"/>
        <end position="302"/>
    </location>
</feature>
<dbReference type="STRING" id="1045774.SAMN05421872_101272"/>
<dbReference type="Proteomes" id="UP000199034">
    <property type="component" value="Unassembled WGS sequence"/>
</dbReference>
<dbReference type="Pfam" id="PF01551">
    <property type="entry name" value="Peptidase_M23"/>
    <property type="match status" value="1"/>
</dbReference>
<organism evidence="2 3">
    <name type="scientific">Nocardioides lianchengensis</name>
    <dbReference type="NCBI Taxonomy" id="1045774"/>
    <lineage>
        <taxon>Bacteria</taxon>
        <taxon>Bacillati</taxon>
        <taxon>Actinomycetota</taxon>
        <taxon>Actinomycetes</taxon>
        <taxon>Propionibacteriales</taxon>
        <taxon>Nocardioidaceae</taxon>
        <taxon>Nocardioides</taxon>
    </lineage>
</organism>
<name>A0A1G6IT49_9ACTN</name>
<dbReference type="OrthoDB" id="1099523at2"/>
<dbReference type="EMBL" id="FMZM01000001">
    <property type="protein sequence ID" value="SDC09601.1"/>
    <property type="molecule type" value="Genomic_DNA"/>
</dbReference>
<keyword evidence="3" id="KW-1185">Reference proteome</keyword>
<dbReference type="CDD" id="cd12797">
    <property type="entry name" value="M23_peptidase"/>
    <property type="match status" value="1"/>
</dbReference>
<dbReference type="InterPro" id="IPR050570">
    <property type="entry name" value="Cell_wall_metabolism_enzyme"/>
</dbReference>
<dbReference type="InterPro" id="IPR016047">
    <property type="entry name" value="M23ase_b-sheet_dom"/>
</dbReference>
<dbReference type="RefSeq" id="WP_090849993.1">
    <property type="nucleotide sequence ID" value="NZ_FMZM01000001.1"/>
</dbReference>